<dbReference type="SUPFAM" id="SSF50621">
    <property type="entry name" value="Alanine racemase C-terminal domain-like"/>
    <property type="match status" value="1"/>
</dbReference>
<dbReference type="AlphaFoldDB" id="A0A395VAR7"/>
<comment type="cofactor">
    <cofactor evidence="1 3">
        <name>pyridoxal 5'-phosphate</name>
        <dbReference type="ChEBI" id="CHEBI:597326"/>
    </cofactor>
</comment>
<evidence type="ECO:0000313" key="5">
    <source>
        <dbReference type="EMBL" id="RGS39646.1"/>
    </source>
</evidence>
<evidence type="ECO:0000259" key="4">
    <source>
        <dbReference type="Pfam" id="PF02784"/>
    </source>
</evidence>
<evidence type="ECO:0000256" key="2">
    <source>
        <dbReference type="ARBA" id="ARBA00022898"/>
    </source>
</evidence>
<dbReference type="PANTHER" id="PTHR43727:SF3">
    <property type="entry name" value="GROUP IV DECARBOXYLASE"/>
    <property type="match status" value="1"/>
</dbReference>
<dbReference type="GO" id="GO:0009089">
    <property type="term" value="P:lysine biosynthetic process via diaminopimelate"/>
    <property type="evidence" value="ECO:0007669"/>
    <property type="project" value="TreeGrafter"/>
</dbReference>
<keyword evidence="2 3" id="KW-0663">Pyridoxal phosphate</keyword>
<dbReference type="InterPro" id="IPR022644">
    <property type="entry name" value="De-COase2_N"/>
</dbReference>
<organism evidence="5 6">
    <name type="scientific">Roseburia hominis</name>
    <dbReference type="NCBI Taxonomy" id="301301"/>
    <lineage>
        <taxon>Bacteria</taxon>
        <taxon>Bacillati</taxon>
        <taxon>Bacillota</taxon>
        <taxon>Clostridia</taxon>
        <taxon>Lachnospirales</taxon>
        <taxon>Lachnospiraceae</taxon>
        <taxon>Roseburia</taxon>
    </lineage>
</organism>
<dbReference type="Proteomes" id="UP000266172">
    <property type="component" value="Unassembled WGS sequence"/>
</dbReference>
<dbReference type="EMBL" id="QRVL01000008">
    <property type="protein sequence ID" value="RGS39646.1"/>
    <property type="molecule type" value="Genomic_DNA"/>
</dbReference>
<dbReference type="Pfam" id="PF02784">
    <property type="entry name" value="Orn_Arg_deC_N"/>
    <property type="match status" value="1"/>
</dbReference>
<comment type="caution">
    <text evidence="5">The sequence shown here is derived from an EMBL/GenBank/DDBJ whole genome shotgun (WGS) entry which is preliminary data.</text>
</comment>
<proteinExistence type="predicted"/>
<dbReference type="Gene3D" id="2.40.37.10">
    <property type="entry name" value="Lyase, Ornithine Decarboxylase, Chain A, domain 1"/>
    <property type="match status" value="1"/>
</dbReference>
<reference evidence="5 6" key="1">
    <citation type="submission" date="2018-08" db="EMBL/GenBank/DDBJ databases">
        <title>A genome reference for cultivated species of the human gut microbiota.</title>
        <authorList>
            <person name="Zou Y."/>
            <person name="Xue W."/>
            <person name="Luo G."/>
        </authorList>
    </citation>
    <scope>NUCLEOTIDE SEQUENCE [LARGE SCALE GENOMIC DNA]</scope>
    <source>
        <strain evidence="5 6">AF22-12AC</strain>
    </source>
</reference>
<gene>
    <name evidence="5" type="ORF">DWX93_10490</name>
</gene>
<dbReference type="PRINTS" id="PR01179">
    <property type="entry name" value="ODADCRBXLASE"/>
</dbReference>
<feature type="domain" description="Orn/DAP/Arg decarboxylase 2 N-terminal" evidence="4">
    <location>
        <begin position="34"/>
        <end position="271"/>
    </location>
</feature>
<sequence length="385" mass="43259">MEKERKYQQSYVTPCYEINLEQFHENCDAVMQPFEKAWDGNVAYGYSVKTNHHEALMRYAADHLGWYIETVSVNEYEQARQLVPAERIIFNGPCKQERLLTVYEQGGILNLDNPTEVEQLCETVRNGAVPSEHTQVGLRINFDLEAQCPDETTAGTEVSRFGICYENGDLKRAIDQLGEAGIAIDGIHLHTSTKTRSTRVFAALAGMAVKIREEYGLSLSYVDMGGGYFGGQKVTGKPTMEEYAACICGELRKGFSPEKTTLILEPGASVIATCVNYISRVIGTRDVRGVRAVTLDGSLLHINPFMSSRIPSYEWLGDGDRQMEEVQIVSGCTCMENDRFLKLIEKKRIETGDVFVFHYAGAYTMAFNSEFILQPPRVYVVNEDR</sequence>
<dbReference type="InterPro" id="IPR029066">
    <property type="entry name" value="PLP-binding_barrel"/>
</dbReference>
<dbReference type="Gene3D" id="3.20.20.10">
    <property type="entry name" value="Alanine racemase"/>
    <property type="match status" value="1"/>
</dbReference>
<evidence type="ECO:0000256" key="1">
    <source>
        <dbReference type="ARBA" id="ARBA00001933"/>
    </source>
</evidence>
<feature type="active site" description="Proton donor" evidence="3">
    <location>
        <position position="334"/>
    </location>
</feature>
<evidence type="ECO:0000313" key="6">
    <source>
        <dbReference type="Proteomes" id="UP000266172"/>
    </source>
</evidence>
<dbReference type="InterPro" id="IPR000183">
    <property type="entry name" value="Orn/DAP/Arg_de-COase"/>
</dbReference>
<dbReference type="PANTHER" id="PTHR43727">
    <property type="entry name" value="DIAMINOPIMELATE DECARBOXYLASE"/>
    <property type="match status" value="1"/>
</dbReference>
<evidence type="ECO:0000256" key="3">
    <source>
        <dbReference type="PIRSR" id="PIRSR600183-50"/>
    </source>
</evidence>
<dbReference type="SUPFAM" id="SSF51419">
    <property type="entry name" value="PLP-binding barrel"/>
    <property type="match status" value="1"/>
</dbReference>
<accession>A0A395VAR7</accession>
<name>A0A395VAR7_9FIRM</name>
<dbReference type="InterPro" id="IPR009006">
    <property type="entry name" value="Ala_racemase/Decarboxylase_C"/>
</dbReference>
<feature type="modified residue" description="N6-(pyridoxal phosphate)lysine" evidence="3">
    <location>
        <position position="49"/>
    </location>
</feature>
<protein>
    <submittedName>
        <fullName evidence="5">Diaminopimelate decarboxylase</fullName>
    </submittedName>
</protein>
<dbReference type="RefSeq" id="WP_118097605.1">
    <property type="nucleotide sequence ID" value="NZ_QRVL01000008.1"/>
</dbReference>
<dbReference type="GO" id="GO:0008836">
    <property type="term" value="F:diaminopimelate decarboxylase activity"/>
    <property type="evidence" value="ECO:0007669"/>
    <property type="project" value="TreeGrafter"/>
</dbReference>